<dbReference type="Proteomes" id="UP000366051">
    <property type="component" value="Chromosome"/>
</dbReference>
<accession>A0A5Q2MXY6</accession>
<evidence type="ECO:0000313" key="3">
    <source>
        <dbReference type="Proteomes" id="UP000366051"/>
    </source>
</evidence>
<dbReference type="Pfam" id="PF14221">
    <property type="entry name" value="DUF4330"/>
    <property type="match status" value="1"/>
</dbReference>
<evidence type="ECO:0000256" key="1">
    <source>
        <dbReference type="SAM" id="Phobius"/>
    </source>
</evidence>
<gene>
    <name evidence="2" type="ORF">FTV88_1320</name>
</gene>
<keyword evidence="1" id="KW-0472">Membrane</keyword>
<keyword evidence="3" id="KW-1185">Reference proteome</keyword>
<protein>
    <recommendedName>
        <fullName evidence="4">DUF4330 domain-containing protein</fullName>
    </recommendedName>
</protein>
<name>A0A5Q2MXY6_9FIRM</name>
<organism evidence="2 3">
    <name type="scientific">Heliorestis convoluta</name>
    <dbReference type="NCBI Taxonomy" id="356322"/>
    <lineage>
        <taxon>Bacteria</taxon>
        <taxon>Bacillati</taxon>
        <taxon>Bacillota</taxon>
        <taxon>Clostridia</taxon>
        <taxon>Eubacteriales</taxon>
        <taxon>Heliobacteriaceae</taxon>
        <taxon>Heliorestis</taxon>
    </lineage>
</organism>
<dbReference type="EMBL" id="CP045875">
    <property type="protein sequence ID" value="QGG47467.1"/>
    <property type="molecule type" value="Genomic_DNA"/>
</dbReference>
<dbReference type="InterPro" id="IPR025480">
    <property type="entry name" value="DUF4330"/>
</dbReference>
<dbReference type="AlphaFoldDB" id="A0A5Q2MXY6"/>
<dbReference type="RefSeq" id="WP_153724833.1">
    <property type="nucleotide sequence ID" value="NZ_CP045875.1"/>
</dbReference>
<keyword evidence="1" id="KW-0812">Transmembrane</keyword>
<evidence type="ECO:0000313" key="2">
    <source>
        <dbReference type="EMBL" id="QGG47467.1"/>
    </source>
</evidence>
<dbReference type="KEGG" id="hcv:FTV88_1320"/>
<evidence type="ECO:0008006" key="4">
    <source>
        <dbReference type="Google" id="ProtNLM"/>
    </source>
</evidence>
<proteinExistence type="predicted"/>
<feature type="transmembrane region" description="Helical" evidence="1">
    <location>
        <begin position="12"/>
        <end position="33"/>
    </location>
</feature>
<sequence length="169" mass="18725">MKIVDEKGRLFGLVNPLDLIILLAVIALVVGLGTKTKTMVSTTVTEVELTALFRKVEPSLLENLNTEDRLVGAGGFIEDARIVAVDVRPHIDTINTATGERVIVEDPRFKDVRVTVRGVSRSATADLRVGLQEIKAGREYWLKTQFIQLLGITETVRVLDSREEIIEES</sequence>
<dbReference type="OrthoDB" id="1723529at2"/>
<keyword evidence="1" id="KW-1133">Transmembrane helix</keyword>
<reference evidence="3" key="1">
    <citation type="submission" date="2019-11" db="EMBL/GenBank/DDBJ databases">
        <title>Genome sequence of Heliorestis convoluta strain HH, an alkaliphilic and minimalistic phototrophic bacterium from a soda lake in Egypt.</title>
        <authorList>
            <person name="Dewey E.D."/>
            <person name="Stokes L.M."/>
            <person name="Burchell B.M."/>
            <person name="Shaffer K.N."/>
            <person name="Huntington A.M."/>
            <person name="Baker J.M."/>
            <person name="Nadendla S."/>
            <person name="Giglio M.G."/>
            <person name="Touchman J.W."/>
            <person name="Blankenship R.E."/>
            <person name="Madigan M.T."/>
            <person name="Sattley W.M."/>
        </authorList>
    </citation>
    <scope>NUCLEOTIDE SEQUENCE [LARGE SCALE GENOMIC DNA]</scope>
    <source>
        <strain evidence="3">HH</strain>
    </source>
</reference>